<keyword evidence="4" id="KW-1185">Reference proteome</keyword>
<gene>
    <name evidence="3" type="ORF">ACD661_11985</name>
</gene>
<keyword evidence="1 3" id="KW-0378">Hydrolase</keyword>
<dbReference type="Pfam" id="PF03061">
    <property type="entry name" value="4HBT"/>
    <property type="match status" value="1"/>
</dbReference>
<dbReference type="SUPFAM" id="SSF54637">
    <property type="entry name" value="Thioesterase/thiol ester dehydrase-isomerase"/>
    <property type="match status" value="1"/>
</dbReference>
<dbReference type="GO" id="GO:0016787">
    <property type="term" value="F:hydrolase activity"/>
    <property type="evidence" value="ECO:0007669"/>
    <property type="project" value="UniProtKB-KW"/>
</dbReference>
<feature type="domain" description="Thioesterase" evidence="2">
    <location>
        <begin position="67"/>
        <end position="138"/>
    </location>
</feature>
<dbReference type="CDD" id="cd03443">
    <property type="entry name" value="PaaI_thioesterase"/>
    <property type="match status" value="1"/>
</dbReference>
<dbReference type="EMBL" id="JBGORX010000005">
    <property type="protein sequence ID" value="MFJ1269277.1"/>
    <property type="molecule type" value="Genomic_DNA"/>
</dbReference>
<protein>
    <submittedName>
        <fullName evidence="3">PaaI family thioesterase</fullName>
        <ecNumber evidence="3">3.1.2.-</ecNumber>
    </submittedName>
</protein>
<dbReference type="Gene3D" id="3.10.129.10">
    <property type="entry name" value="Hotdog Thioesterase"/>
    <property type="match status" value="1"/>
</dbReference>
<evidence type="ECO:0000259" key="2">
    <source>
        <dbReference type="Pfam" id="PF03061"/>
    </source>
</evidence>
<dbReference type="NCBIfam" id="TIGR00369">
    <property type="entry name" value="unchar_dom_1"/>
    <property type="match status" value="1"/>
</dbReference>
<dbReference type="InterPro" id="IPR029069">
    <property type="entry name" value="HotDog_dom_sf"/>
</dbReference>
<evidence type="ECO:0000313" key="4">
    <source>
        <dbReference type="Proteomes" id="UP001615550"/>
    </source>
</evidence>
<sequence length="159" mass="17733">MSAHEQVMQKMQEMATFFSAQNISLDLPPQSNLTLGTIYTEIELGKMISATIPFNTQFMNPIRVFQGGFLSAAFDEVFGPLSYMAASRPVVTLELNTTFIRPFVAKDEFIHLRAELIAQSRTLIIMRAEAKTKAGKLVATATSNSLVLTEEHLQQMRTT</sequence>
<comment type="caution">
    <text evidence="3">The sequence shown here is derived from an EMBL/GenBank/DDBJ whole genome shotgun (WGS) entry which is preliminary data.</text>
</comment>
<dbReference type="RefSeq" id="WP_400188101.1">
    <property type="nucleotide sequence ID" value="NZ_JBGORX010000005.1"/>
</dbReference>
<evidence type="ECO:0000256" key="1">
    <source>
        <dbReference type="ARBA" id="ARBA00022801"/>
    </source>
</evidence>
<organism evidence="3 4">
    <name type="scientific">Legionella lytica</name>
    <dbReference type="NCBI Taxonomy" id="96232"/>
    <lineage>
        <taxon>Bacteria</taxon>
        <taxon>Pseudomonadati</taxon>
        <taxon>Pseudomonadota</taxon>
        <taxon>Gammaproteobacteria</taxon>
        <taxon>Legionellales</taxon>
        <taxon>Legionellaceae</taxon>
        <taxon>Legionella</taxon>
    </lineage>
</organism>
<dbReference type="InterPro" id="IPR003736">
    <property type="entry name" value="PAAI_dom"/>
</dbReference>
<dbReference type="EC" id="3.1.2.-" evidence="3"/>
<proteinExistence type="predicted"/>
<accession>A0ABW8D994</accession>
<evidence type="ECO:0000313" key="3">
    <source>
        <dbReference type="EMBL" id="MFJ1269277.1"/>
    </source>
</evidence>
<reference evidence="3 4" key="1">
    <citation type="submission" date="2024-08" db="EMBL/GenBank/DDBJ databases">
        <title>Draft Genome Sequence of Legionella lytica strain DSB2004, Isolated From a Fire Sprinkler System.</title>
        <authorList>
            <person name="Everhart A.D."/>
            <person name="Kidane D.T."/>
            <person name="Farone A.L."/>
            <person name="Farone M.B."/>
        </authorList>
    </citation>
    <scope>NUCLEOTIDE SEQUENCE [LARGE SCALE GENOMIC DNA]</scope>
    <source>
        <strain evidence="3 4">DSB2004</strain>
    </source>
</reference>
<dbReference type="Proteomes" id="UP001615550">
    <property type="component" value="Unassembled WGS sequence"/>
</dbReference>
<name>A0ABW8D994_9GAMM</name>
<dbReference type="InterPro" id="IPR006683">
    <property type="entry name" value="Thioestr_dom"/>
</dbReference>